<protein>
    <submittedName>
        <fullName evidence="1">Uncharacterized protein</fullName>
    </submittedName>
</protein>
<proteinExistence type="predicted"/>
<evidence type="ECO:0000313" key="2">
    <source>
        <dbReference type="Proteomes" id="UP001286313"/>
    </source>
</evidence>
<reference evidence="1" key="1">
    <citation type="submission" date="2023-10" db="EMBL/GenBank/DDBJ databases">
        <title>Genome assemblies of two species of porcelain crab, Petrolisthes cinctipes and Petrolisthes manimaculis (Anomura: Porcellanidae).</title>
        <authorList>
            <person name="Angst P."/>
        </authorList>
    </citation>
    <scope>NUCLEOTIDE SEQUENCE</scope>
    <source>
        <strain evidence="1">PB745_01</strain>
        <tissue evidence="1">Gill</tissue>
    </source>
</reference>
<gene>
    <name evidence="1" type="ORF">Pcinc_029082</name>
</gene>
<sequence length="107" mass="11958">MSEALSRKLQSFLSSALTSFAQRRNFDVSGGWAGQRACSSPSPPDGWCHCDHCPPQATLWPVHHHLRLLSLCAIFQYLAFYIPESFCLDQPPLNGAGREEVRKRGTL</sequence>
<accession>A0AAE1K689</accession>
<name>A0AAE1K689_PETCI</name>
<dbReference type="Proteomes" id="UP001286313">
    <property type="component" value="Unassembled WGS sequence"/>
</dbReference>
<organism evidence="1 2">
    <name type="scientific">Petrolisthes cinctipes</name>
    <name type="common">Flat porcelain crab</name>
    <dbReference type="NCBI Taxonomy" id="88211"/>
    <lineage>
        <taxon>Eukaryota</taxon>
        <taxon>Metazoa</taxon>
        <taxon>Ecdysozoa</taxon>
        <taxon>Arthropoda</taxon>
        <taxon>Crustacea</taxon>
        <taxon>Multicrustacea</taxon>
        <taxon>Malacostraca</taxon>
        <taxon>Eumalacostraca</taxon>
        <taxon>Eucarida</taxon>
        <taxon>Decapoda</taxon>
        <taxon>Pleocyemata</taxon>
        <taxon>Anomura</taxon>
        <taxon>Galatheoidea</taxon>
        <taxon>Porcellanidae</taxon>
        <taxon>Petrolisthes</taxon>
    </lineage>
</organism>
<dbReference type="EMBL" id="JAWQEG010003621">
    <property type="protein sequence ID" value="KAK3865312.1"/>
    <property type="molecule type" value="Genomic_DNA"/>
</dbReference>
<evidence type="ECO:0000313" key="1">
    <source>
        <dbReference type="EMBL" id="KAK3865312.1"/>
    </source>
</evidence>
<keyword evidence="2" id="KW-1185">Reference proteome</keyword>
<dbReference type="AlphaFoldDB" id="A0AAE1K689"/>
<comment type="caution">
    <text evidence="1">The sequence shown here is derived from an EMBL/GenBank/DDBJ whole genome shotgun (WGS) entry which is preliminary data.</text>
</comment>